<evidence type="ECO:0000256" key="4">
    <source>
        <dbReference type="ARBA" id="ARBA00022837"/>
    </source>
</evidence>
<dbReference type="PANTHER" id="PTHR42693">
    <property type="entry name" value="ARYLSULFATASE FAMILY MEMBER"/>
    <property type="match status" value="1"/>
</dbReference>
<dbReference type="InterPro" id="IPR024607">
    <property type="entry name" value="Sulfatase_CS"/>
</dbReference>
<keyword evidence="2" id="KW-0479">Metal-binding</keyword>
<dbReference type="Proteomes" id="UP000319004">
    <property type="component" value="Chromosome"/>
</dbReference>
<dbReference type="GO" id="GO:0046872">
    <property type="term" value="F:metal ion binding"/>
    <property type="evidence" value="ECO:0007669"/>
    <property type="project" value="UniProtKB-KW"/>
</dbReference>
<dbReference type="Gene3D" id="3.30.1120.10">
    <property type="match status" value="1"/>
</dbReference>
<evidence type="ECO:0000256" key="3">
    <source>
        <dbReference type="ARBA" id="ARBA00022801"/>
    </source>
</evidence>
<evidence type="ECO:0000256" key="2">
    <source>
        <dbReference type="ARBA" id="ARBA00022723"/>
    </source>
</evidence>
<feature type="domain" description="Sulfatase N-terminal" evidence="5">
    <location>
        <begin position="53"/>
        <end position="368"/>
    </location>
</feature>
<dbReference type="AlphaFoldDB" id="A0A518HWE7"/>
<evidence type="ECO:0000313" key="7">
    <source>
        <dbReference type="Proteomes" id="UP000319004"/>
    </source>
</evidence>
<comment type="similarity">
    <text evidence="1">Belongs to the sulfatase family.</text>
</comment>
<dbReference type="EMBL" id="CP037423">
    <property type="protein sequence ID" value="QDV45180.1"/>
    <property type="molecule type" value="Genomic_DNA"/>
</dbReference>
<evidence type="ECO:0000256" key="1">
    <source>
        <dbReference type="ARBA" id="ARBA00008779"/>
    </source>
</evidence>
<reference evidence="6 7" key="1">
    <citation type="submission" date="2019-03" db="EMBL/GenBank/DDBJ databases">
        <title>Deep-cultivation of Planctomycetes and their phenomic and genomic characterization uncovers novel biology.</title>
        <authorList>
            <person name="Wiegand S."/>
            <person name="Jogler M."/>
            <person name="Boedeker C."/>
            <person name="Pinto D."/>
            <person name="Vollmers J."/>
            <person name="Rivas-Marin E."/>
            <person name="Kohn T."/>
            <person name="Peeters S.H."/>
            <person name="Heuer A."/>
            <person name="Rast P."/>
            <person name="Oberbeckmann S."/>
            <person name="Bunk B."/>
            <person name="Jeske O."/>
            <person name="Meyerdierks A."/>
            <person name="Storesund J.E."/>
            <person name="Kallscheuer N."/>
            <person name="Luecker S."/>
            <person name="Lage O.M."/>
            <person name="Pohl T."/>
            <person name="Merkel B.J."/>
            <person name="Hornburger P."/>
            <person name="Mueller R.-W."/>
            <person name="Bruemmer F."/>
            <person name="Labrenz M."/>
            <person name="Spormann A.M."/>
            <person name="Op den Camp H."/>
            <person name="Overmann J."/>
            <person name="Amann R."/>
            <person name="Jetten M.S.M."/>
            <person name="Mascher T."/>
            <person name="Medema M.H."/>
            <person name="Devos D.P."/>
            <person name="Kaster A.-K."/>
            <person name="Ovreas L."/>
            <person name="Rohde M."/>
            <person name="Galperin M.Y."/>
            <person name="Jogler C."/>
        </authorList>
    </citation>
    <scope>NUCLEOTIDE SEQUENCE [LARGE SCALE GENOMIC DNA]</scope>
    <source>
        <strain evidence="6 7">Enr13</strain>
    </source>
</reference>
<dbReference type="RefSeq" id="WP_231743750.1">
    <property type="nucleotide sequence ID" value="NZ_CP037423.1"/>
</dbReference>
<proteinExistence type="inferred from homology"/>
<dbReference type="KEGG" id="snep:Enr13x_50540"/>
<dbReference type="GO" id="GO:0004065">
    <property type="term" value="F:arylsulfatase activity"/>
    <property type="evidence" value="ECO:0007669"/>
    <property type="project" value="UniProtKB-EC"/>
</dbReference>
<dbReference type="SUPFAM" id="SSF53649">
    <property type="entry name" value="Alkaline phosphatase-like"/>
    <property type="match status" value="1"/>
</dbReference>
<keyword evidence="4" id="KW-0106">Calcium</keyword>
<dbReference type="InterPro" id="IPR000917">
    <property type="entry name" value="Sulfatase_N"/>
</dbReference>
<protein>
    <submittedName>
        <fullName evidence="6">Arylsulfatase</fullName>
        <ecNumber evidence="6">3.1.6.1</ecNumber>
    </submittedName>
</protein>
<gene>
    <name evidence="6" type="primary">atsA_55</name>
    <name evidence="6" type="ORF">Enr13x_50540</name>
</gene>
<name>A0A518HWE7_9BACT</name>
<sequence length="474" mass="53082">MLHFLASMRAPCRRSFPVDVRRRLAALALGIAAALTASVLSPTVLQAEPVTLPNLVLILADDLGYGDVSYQGAPDVKTPNLDRLAAEGITFTGMRANCTVCSPTRAAIMTGRYADRVGVPGVIRTTPANSWGHLSPDVPTIADRLGDVGYHTAIIGKWHLGLASPNTPNERGFDLFHGFLGDMMDDYYNHRRGGINFMRRNAQEIDPQGHATELFTQWAIDYLTRRSKSPKQPFFLYLPYNAPHFPIQPPQEWLDRTKARYPDMEDKRARNVAFVEHLDYNLGRFLTHLDSLGFRDNTLVAFTSDNGGSLPHGQRNLPWRDGKQSHYDGGLKVPFIIRPLYRRFAGTKSDYAGLTFDLTATFLDLAGAPRDAESDAVSLGPILQGDPMPDESRELYFVRREGNQRYVGGAYHALIRGKWKLMQNDPFSPLELYDLEADPYEEHNVIETNPKIVGQLKRSLQAHIQRGGRVAWQP</sequence>
<dbReference type="PANTHER" id="PTHR42693:SF53">
    <property type="entry name" value="ENDO-4-O-SULFATASE"/>
    <property type="match status" value="1"/>
</dbReference>
<dbReference type="Gene3D" id="3.40.720.10">
    <property type="entry name" value="Alkaline Phosphatase, subunit A"/>
    <property type="match status" value="1"/>
</dbReference>
<dbReference type="InterPro" id="IPR017850">
    <property type="entry name" value="Alkaline_phosphatase_core_sf"/>
</dbReference>
<dbReference type="InterPro" id="IPR050738">
    <property type="entry name" value="Sulfatase"/>
</dbReference>
<evidence type="ECO:0000259" key="5">
    <source>
        <dbReference type="Pfam" id="PF00884"/>
    </source>
</evidence>
<dbReference type="Pfam" id="PF00884">
    <property type="entry name" value="Sulfatase"/>
    <property type="match status" value="1"/>
</dbReference>
<keyword evidence="7" id="KW-1185">Reference proteome</keyword>
<dbReference type="EC" id="3.1.6.1" evidence="6"/>
<accession>A0A518HWE7</accession>
<organism evidence="6 7">
    <name type="scientific">Stieleria neptunia</name>
    <dbReference type="NCBI Taxonomy" id="2527979"/>
    <lineage>
        <taxon>Bacteria</taxon>
        <taxon>Pseudomonadati</taxon>
        <taxon>Planctomycetota</taxon>
        <taxon>Planctomycetia</taxon>
        <taxon>Pirellulales</taxon>
        <taxon>Pirellulaceae</taxon>
        <taxon>Stieleria</taxon>
    </lineage>
</organism>
<keyword evidence="3 6" id="KW-0378">Hydrolase</keyword>
<dbReference type="PROSITE" id="PS00149">
    <property type="entry name" value="SULFATASE_2"/>
    <property type="match status" value="1"/>
</dbReference>
<evidence type="ECO:0000313" key="6">
    <source>
        <dbReference type="EMBL" id="QDV45180.1"/>
    </source>
</evidence>